<sequence length="91" mass="10118">MTTVKLTIYGIVQGVGFRWSAMNLAQQIGLNGTAQNNPDSTVTVCLQGSDSDIARFIMELPHKISPFAKIDKIEKEVLPKVEKMHGFHVLY</sequence>
<name>A0A916VIZ9_9LACO</name>
<dbReference type="InterPro" id="IPR017968">
    <property type="entry name" value="Acylphosphatase_CS"/>
</dbReference>
<dbReference type="InterPro" id="IPR001792">
    <property type="entry name" value="Acylphosphatase-like_dom"/>
</dbReference>
<dbReference type="PANTHER" id="PTHR47268:SF4">
    <property type="entry name" value="ACYLPHOSPHATASE"/>
    <property type="match status" value="1"/>
</dbReference>
<reference evidence="8" key="1">
    <citation type="submission" date="2020-08" db="EMBL/GenBank/DDBJ databases">
        <title>Taxonomic study for Lactobacillus species isolated from hardwood bark.</title>
        <authorList>
            <person name="Tohno M."/>
            <person name="Tanizawa Y."/>
        </authorList>
    </citation>
    <scope>NUCLEOTIDE SEQUENCE</scope>
    <source>
        <strain evidence="8">B40</strain>
    </source>
</reference>
<evidence type="ECO:0000256" key="5">
    <source>
        <dbReference type="PROSITE-ProRule" id="PRU00520"/>
    </source>
</evidence>
<evidence type="ECO:0000256" key="4">
    <source>
        <dbReference type="ARBA" id="ARBA00047645"/>
    </source>
</evidence>
<evidence type="ECO:0000256" key="2">
    <source>
        <dbReference type="ARBA" id="ARBA00012150"/>
    </source>
</evidence>
<feature type="active site" evidence="5">
    <location>
        <position position="36"/>
    </location>
</feature>
<dbReference type="AlphaFoldDB" id="A0A916VIZ9"/>
<dbReference type="SUPFAM" id="SSF54975">
    <property type="entry name" value="Acylphosphatase/BLUF domain-like"/>
    <property type="match status" value="1"/>
</dbReference>
<dbReference type="GO" id="GO:0003998">
    <property type="term" value="F:acylphosphatase activity"/>
    <property type="evidence" value="ECO:0007669"/>
    <property type="project" value="UniProtKB-EC"/>
</dbReference>
<evidence type="ECO:0000313" key="8">
    <source>
        <dbReference type="EMBL" id="GFZ26684.1"/>
    </source>
</evidence>
<dbReference type="Gene3D" id="3.30.70.100">
    <property type="match status" value="1"/>
</dbReference>
<comment type="similarity">
    <text evidence="1 6">Belongs to the acylphosphatase family.</text>
</comment>
<comment type="caution">
    <text evidence="8">The sequence shown here is derived from an EMBL/GenBank/DDBJ whole genome shotgun (WGS) entry which is preliminary data.</text>
</comment>
<feature type="domain" description="Acylphosphatase-like" evidence="7">
    <location>
        <begin position="3"/>
        <end position="91"/>
    </location>
</feature>
<feature type="active site" evidence="5">
    <location>
        <position position="18"/>
    </location>
</feature>
<dbReference type="PROSITE" id="PS51160">
    <property type="entry name" value="ACYLPHOSPHATASE_3"/>
    <property type="match status" value="1"/>
</dbReference>
<accession>A0A916VIZ9</accession>
<evidence type="ECO:0000256" key="3">
    <source>
        <dbReference type="ARBA" id="ARBA00015991"/>
    </source>
</evidence>
<evidence type="ECO:0000313" key="9">
    <source>
        <dbReference type="Proteomes" id="UP000677218"/>
    </source>
</evidence>
<comment type="catalytic activity">
    <reaction evidence="4 5">
        <text>an acyl phosphate + H2O = a carboxylate + phosphate + H(+)</text>
        <dbReference type="Rhea" id="RHEA:14965"/>
        <dbReference type="ChEBI" id="CHEBI:15377"/>
        <dbReference type="ChEBI" id="CHEBI:15378"/>
        <dbReference type="ChEBI" id="CHEBI:29067"/>
        <dbReference type="ChEBI" id="CHEBI:43474"/>
        <dbReference type="ChEBI" id="CHEBI:59918"/>
        <dbReference type="EC" id="3.6.1.7"/>
    </reaction>
</comment>
<keyword evidence="9" id="KW-1185">Reference proteome</keyword>
<dbReference type="EC" id="3.6.1.7" evidence="2 5"/>
<dbReference type="EMBL" id="BMAY01000003">
    <property type="protein sequence ID" value="GFZ26684.1"/>
    <property type="molecule type" value="Genomic_DNA"/>
</dbReference>
<organism evidence="8 9">
    <name type="scientific">Lactobacillus corticis</name>
    <dbReference type="NCBI Taxonomy" id="2201249"/>
    <lineage>
        <taxon>Bacteria</taxon>
        <taxon>Bacillati</taxon>
        <taxon>Bacillota</taxon>
        <taxon>Bacilli</taxon>
        <taxon>Lactobacillales</taxon>
        <taxon>Lactobacillaceae</taxon>
        <taxon>Lactobacillus</taxon>
    </lineage>
</organism>
<dbReference type="Proteomes" id="UP000677218">
    <property type="component" value="Unassembled WGS sequence"/>
</dbReference>
<dbReference type="InterPro" id="IPR036046">
    <property type="entry name" value="Acylphosphatase-like_dom_sf"/>
</dbReference>
<dbReference type="Pfam" id="PF00708">
    <property type="entry name" value="Acylphosphatase"/>
    <property type="match status" value="1"/>
</dbReference>
<protein>
    <recommendedName>
        <fullName evidence="3 5">acylphosphatase</fullName>
        <ecNumber evidence="2 5">3.6.1.7</ecNumber>
    </recommendedName>
</protein>
<dbReference type="RefSeq" id="WP_212780378.1">
    <property type="nucleotide sequence ID" value="NZ_BMAY01000003.1"/>
</dbReference>
<keyword evidence="5" id="KW-0378">Hydrolase</keyword>
<evidence type="ECO:0000256" key="1">
    <source>
        <dbReference type="ARBA" id="ARBA00005614"/>
    </source>
</evidence>
<dbReference type="InterPro" id="IPR020456">
    <property type="entry name" value="Acylphosphatase"/>
</dbReference>
<dbReference type="PROSITE" id="PS00150">
    <property type="entry name" value="ACYLPHOSPHATASE_1"/>
    <property type="match status" value="1"/>
</dbReference>
<proteinExistence type="inferred from homology"/>
<dbReference type="PANTHER" id="PTHR47268">
    <property type="entry name" value="ACYLPHOSPHATASE"/>
    <property type="match status" value="1"/>
</dbReference>
<gene>
    <name evidence="8" type="primary">acyP</name>
    <name evidence="8" type="ORF">LCB40_05640</name>
</gene>
<evidence type="ECO:0000259" key="7">
    <source>
        <dbReference type="PROSITE" id="PS51160"/>
    </source>
</evidence>
<evidence type="ECO:0000256" key="6">
    <source>
        <dbReference type="RuleBase" id="RU004168"/>
    </source>
</evidence>